<proteinExistence type="predicted"/>
<name>A0A9Q3PDD0_9BASI</name>
<dbReference type="Proteomes" id="UP000765509">
    <property type="component" value="Unassembled WGS sequence"/>
</dbReference>
<dbReference type="EMBL" id="AVOT02065990">
    <property type="protein sequence ID" value="MBW0557913.1"/>
    <property type="molecule type" value="Genomic_DNA"/>
</dbReference>
<reference evidence="1" key="1">
    <citation type="submission" date="2021-03" db="EMBL/GenBank/DDBJ databases">
        <title>Draft genome sequence of rust myrtle Austropuccinia psidii MF-1, a brazilian biotype.</title>
        <authorList>
            <person name="Quecine M.C."/>
            <person name="Pachon D.M.R."/>
            <person name="Bonatelli M.L."/>
            <person name="Correr F.H."/>
            <person name="Franceschini L.M."/>
            <person name="Leite T.F."/>
            <person name="Margarido G.R.A."/>
            <person name="Almeida C.A."/>
            <person name="Ferrarezi J.A."/>
            <person name="Labate C.A."/>
        </authorList>
    </citation>
    <scope>NUCLEOTIDE SEQUENCE</scope>
    <source>
        <strain evidence="1">MF-1</strain>
    </source>
</reference>
<protein>
    <submittedName>
        <fullName evidence="1">Uncharacterized protein</fullName>
    </submittedName>
</protein>
<gene>
    <name evidence="1" type="ORF">O181_097628</name>
</gene>
<evidence type="ECO:0000313" key="1">
    <source>
        <dbReference type="EMBL" id="MBW0557913.1"/>
    </source>
</evidence>
<comment type="caution">
    <text evidence="1">The sequence shown here is derived from an EMBL/GenBank/DDBJ whole genome shotgun (WGS) entry which is preliminary data.</text>
</comment>
<organism evidence="1 2">
    <name type="scientific">Austropuccinia psidii MF-1</name>
    <dbReference type="NCBI Taxonomy" id="1389203"/>
    <lineage>
        <taxon>Eukaryota</taxon>
        <taxon>Fungi</taxon>
        <taxon>Dikarya</taxon>
        <taxon>Basidiomycota</taxon>
        <taxon>Pucciniomycotina</taxon>
        <taxon>Pucciniomycetes</taxon>
        <taxon>Pucciniales</taxon>
        <taxon>Sphaerophragmiaceae</taxon>
        <taxon>Austropuccinia</taxon>
    </lineage>
</organism>
<accession>A0A9Q3PDD0</accession>
<dbReference type="AlphaFoldDB" id="A0A9Q3PDD0"/>
<evidence type="ECO:0000313" key="2">
    <source>
        <dbReference type="Proteomes" id="UP000765509"/>
    </source>
</evidence>
<sequence length="136" mass="16040">MSTPVNQSGVTGNFNPQVLDVENAQMKNKFSTSFDNLESLMSQALLKEVPKPKEWPHFSGEGECDQMEFIRCIDMFKEDFGLPEILVTKIFNTFFTKSACRWYIKLRQAHGHQGWTWWKTQIIDKWDNNAWRFKLE</sequence>
<keyword evidence="2" id="KW-1185">Reference proteome</keyword>